<keyword evidence="1" id="KW-0175">Coiled coil</keyword>
<name>D7FN22_ECTSI</name>
<feature type="compositionally biased region" description="Gly residues" evidence="2">
    <location>
        <begin position="774"/>
        <end position="792"/>
    </location>
</feature>
<feature type="compositionally biased region" description="Low complexity" evidence="2">
    <location>
        <begin position="660"/>
        <end position="670"/>
    </location>
</feature>
<feature type="compositionally biased region" description="Basic and acidic residues" evidence="2">
    <location>
        <begin position="446"/>
        <end position="458"/>
    </location>
</feature>
<feature type="region of interest" description="Disordered" evidence="2">
    <location>
        <begin position="719"/>
        <end position="800"/>
    </location>
</feature>
<evidence type="ECO:0000256" key="1">
    <source>
        <dbReference type="SAM" id="Coils"/>
    </source>
</evidence>
<feature type="compositionally biased region" description="Low complexity" evidence="2">
    <location>
        <begin position="463"/>
        <end position="474"/>
    </location>
</feature>
<dbReference type="Proteomes" id="UP000002630">
    <property type="component" value="Unassembled WGS sequence"/>
</dbReference>
<feature type="compositionally biased region" description="Gly residues" evidence="2">
    <location>
        <begin position="326"/>
        <end position="340"/>
    </location>
</feature>
<feature type="compositionally biased region" description="Low complexity" evidence="2">
    <location>
        <begin position="505"/>
        <end position="515"/>
    </location>
</feature>
<proteinExistence type="predicted"/>
<dbReference type="EMBL" id="FN649760">
    <property type="protein sequence ID" value="CBJ30086.1"/>
    <property type="molecule type" value="Genomic_DNA"/>
</dbReference>
<feature type="compositionally biased region" description="Low complexity" evidence="2">
    <location>
        <begin position="750"/>
        <end position="761"/>
    </location>
</feature>
<dbReference type="AlphaFoldDB" id="D7FN22"/>
<keyword evidence="4" id="KW-1185">Reference proteome</keyword>
<sequence length="834" mass="86900">MPGPPWSAGTRMFSSVDDSSDSSDTSSECWNPRSPGQHSIGSRPSGGDVSPSKLALPALATALRASRARAAAAQAKASRKYRLLCASLAAQASKAAHSGHYPWHRLLEETGRLRDSLKVARKGEERANRCETELAKSETRARELESDNRRLRRDLDGARLRTRQNEAKARSSLSTLRASLEDLDHEQRARCKRWRATTRSQRALLESLRRHVQRGLHSAPSFTAFQLIEQIFGCLETLESDAQLSPARRRRQRSPSAACSPPADPSPPHRRGSPKRSPHVAAAAAGPRVTVKGLTPIPSGVSDRLDDEEATDLRTGRGRSLPAAIDGGGGGGGGGGGSGGYFSSDGDGSGGGSSGSQEDFQAQEGGGGRTTARFSTEWAYRLAVTKLTAQLKATRERLHGEKEAARSAGDRVEQEELRCRQLELEVEGLSSKVAAADGHRRRLEAMLKETKRERDALRRRQNSTAATQTLSAALGILHQRQASSSPAYPPAPQPPPPPPPPPPAAFAATPQAPVAATPPTPQAPAVYPATGSEALYNHGRDAPRLEPSALASACSPDGDGAWWEGGEGAGVERRHGQRHQPQQHTAAPDTGDGFPGSPAAPAVRGGAEREPPRSARHAEGAGVGGRELLTRRDIQRIVDDAVMNGTGRRGAGDGGGGDDVAGVGDSRAAGAELPGVGYRWRDTALGYGTSSLLGGGGGGGGGGRRSAAAAAAAAATAAPTAAAAFSGRRRDTAWLSSRPPITAIGRTPAERGIGAGAARVGGPPPRPKATNSEVGGGKNGGGGSVRFGGGSSLGPRAVTREDLTRLDNEIANLSKTVEQAAMAQTRQILRNVAD</sequence>
<feature type="region of interest" description="Disordered" evidence="2">
    <location>
        <begin position="243"/>
        <end position="370"/>
    </location>
</feature>
<feature type="region of interest" description="Disordered" evidence="2">
    <location>
        <begin position="446"/>
        <end position="628"/>
    </location>
</feature>
<evidence type="ECO:0000313" key="4">
    <source>
        <dbReference type="Proteomes" id="UP000002630"/>
    </source>
</evidence>
<feature type="region of interest" description="Disordered" evidence="2">
    <location>
        <begin position="1"/>
        <end position="52"/>
    </location>
</feature>
<feature type="compositionally biased region" description="Gly residues" evidence="2">
    <location>
        <begin position="647"/>
        <end position="659"/>
    </location>
</feature>
<dbReference type="InParanoid" id="D7FN22"/>
<organism evidence="3 4">
    <name type="scientific">Ectocarpus siliculosus</name>
    <name type="common">Brown alga</name>
    <name type="synonym">Conferva siliculosa</name>
    <dbReference type="NCBI Taxonomy" id="2880"/>
    <lineage>
        <taxon>Eukaryota</taxon>
        <taxon>Sar</taxon>
        <taxon>Stramenopiles</taxon>
        <taxon>Ochrophyta</taxon>
        <taxon>PX clade</taxon>
        <taxon>Phaeophyceae</taxon>
        <taxon>Ectocarpales</taxon>
        <taxon>Ectocarpaceae</taxon>
        <taxon>Ectocarpus</taxon>
    </lineage>
</organism>
<feature type="compositionally biased region" description="Basic and acidic residues" evidence="2">
    <location>
        <begin position="606"/>
        <end position="619"/>
    </location>
</feature>
<feature type="compositionally biased region" description="Low complexity" evidence="2">
    <location>
        <begin position="14"/>
        <end position="27"/>
    </location>
</feature>
<evidence type="ECO:0000313" key="3">
    <source>
        <dbReference type="EMBL" id="CBJ30086.1"/>
    </source>
</evidence>
<dbReference type="OrthoDB" id="10536618at2759"/>
<gene>
    <name evidence="3" type="ORF">Esi_0173_0036</name>
</gene>
<protein>
    <submittedName>
        <fullName evidence="3">Uncharacterized protein</fullName>
    </submittedName>
</protein>
<feature type="region of interest" description="Disordered" evidence="2">
    <location>
        <begin position="640"/>
        <end position="670"/>
    </location>
</feature>
<accession>D7FN22</accession>
<feature type="coiled-coil region" evidence="1">
    <location>
        <begin position="120"/>
        <end position="161"/>
    </location>
</feature>
<evidence type="ECO:0000256" key="2">
    <source>
        <dbReference type="SAM" id="MobiDB-lite"/>
    </source>
</evidence>
<feature type="compositionally biased region" description="Basic residues" evidence="2">
    <location>
        <begin position="268"/>
        <end position="278"/>
    </location>
</feature>
<feature type="compositionally biased region" description="Pro residues" evidence="2">
    <location>
        <begin position="487"/>
        <end position="504"/>
    </location>
</feature>
<reference evidence="3 4" key="1">
    <citation type="journal article" date="2010" name="Nature">
        <title>The Ectocarpus genome and the independent evolution of multicellularity in brown algae.</title>
        <authorList>
            <person name="Cock J.M."/>
            <person name="Sterck L."/>
            <person name="Rouze P."/>
            <person name="Scornet D."/>
            <person name="Allen A.E."/>
            <person name="Amoutzias G."/>
            <person name="Anthouard V."/>
            <person name="Artiguenave F."/>
            <person name="Aury J.M."/>
            <person name="Badger J.H."/>
            <person name="Beszteri B."/>
            <person name="Billiau K."/>
            <person name="Bonnet E."/>
            <person name="Bothwell J.H."/>
            <person name="Bowler C."/>
            <person name="Boyen C."/>
            <person name="Brownlee C."/>
            <person name="Carrano C.J."/>
            <person name="Charrier B."/>
            <person name="Cho G.Y."/>
            <person name="Coelho S.M."/>
            <person name="Collen J."/>
            <person name="Corre E."/>
            <person name="Da Silva C."/>
            <person name="Delage L."/>
            <person name="Delaroque N."/>
            <person name="Dittami S.M."/>
            <person name="Doulbeau S."/>
            <person name="Elias M."/>
            <person name="Farnham G."/>
            <person name="Gachon C.M."/>
            <person name="Gschloessl B."/>
            <person name="Heesch S."/>
            <person name="Jabbari K."/>
            <person name="Jubin C."/>
            <person name="Kawai H."/>
            <person name="Kimura K."/>
            <person name="Kloareg B."/>
            <person name="Kupper F.C."/>
            <person name="Lang D."/>
            <person name="Le Bail A."/>
            <person name="Leblanc C."/>
            <person name="Lerouge P."/>
            <person name="Lohr M."/>
            <person name="Lopez P.J."/>
            <person name="Martens C."/>
            <person name="Maumus F."/>
            <person name="Michel G."/>
            <person name="Miranda-Saavedra D."/>
            <person name="Morales J."/>
            <person name="Moreau H."/>
            <person name="Motomura T."/>
            <person name="Nagasato C."/>
            <person name="Napoli C.A."/>
            <person name="Nelson D.R."/>
            <person name="Nyvall-Collen P."/>
            <person name="Peters A.F."/>
            <person name="Pommier C."/>
            <person name="Potin P."/>
            <person name="Poulain J."/>
            <person name="Quesneville H."/>
            <person name="Read B."/>
            <person name="Rensing S.A."/>
            <person name="Ritter A."/>
            <person name="Rousvoal S."/>
            <person name="Samanta M."/>
            <person name="Samson G."/>
            <person name="Schroeder D.C."/>
            <person name="Segurens B."/>
            <person name="Strittmatter M."/>
            <person name="Tonon T."/>
            <person name="Tregear J.W."/>
            <person name="Valentin K."/>
            <person name="von Dassow P."/>
            <person name="Yamagishi T."/>
            <person name="Van de Peer Y."/>
            <person name="Wincker P."/>
        </authorList>
    </citation>
    <scope>NUCLEOTIDE SEQUENCE [LARGE SCALE GENOMIC DNA]</scope>
    <source>
        <strain evidence="4">Ec32 / CCAP1310/4</strain>
    </source>
</reference>